<dbReference type="Pfam" id="PF00672">
    <property type="entry name" value="HAMP"/>
    <property type="match status" value="1"/>
</dbReference>
<dbReference type="CDD" id="cd06225">
    <property type="entry name" value="HAMP"/>
    <property type="match status" value="1"/>
</dbReference>
<dbReference type="PRINTS" id="PR00260">
    <property type="entry name" value="CHEMTRNSDUCR"/>
</dbReference>
<feature type="domain" description="Methyl-accepting transducer" evidence="5">
    <location>
        <begin position="282"/>
        <end position="553"/>
    </location>
</feature>
<feature type="transmembrane region" description="Helical" evidence="4">
    <location>
        <begin position="188"/>
        <end position="209"/>
    </location>
</feature>
<evidence type="ECO:0000256" key="4">
    <source>
        <dbReference type="SAM" id="Phobius"/>
    </source>
</evidence>
<dbReference type="Gene3D" id="1.10.287.950">
    <property type="entry name" value="Methyl-accepting chemotaxis protein"/>
    <property type="match status" value="1"/>
</dbReference>
<dbReference type="GO" id="GO:0016020">
    <property type="term" value="C:membrane"/>
    <property type="evidence" value="ECO:0007669"/>
    <property type="project" value="InterPro"/>
</dbReference>
<dbReference type="GO" id="GO:0004888">
    <property type="term" value="F:transmembrane signaling receptor activity"/>
    <property type="evidence" value="ECO:0007669"/>
    <property type="project" value="InterPro"/>
</dbReference>
<dbReference type="RefSeq" id="WP_073088914.1">
    <property type="nucleotide sequence ID" value="NZ_FRBC01000008.1"/>
</dbReference>
<keyword evidence="4" id="KW-0812">Transmembrane</keyword>
<dbReference type="OrthoDB" id="1674885at2"/>
<dbReference type="Proteomes" id="UP000184263">
    <property type="component" value="Unassembled WGS sequence"/>
</dbReference>
<dbReference type="SMART" id="SM00304">
    <property type="entry name" value="HAMP"/>
    <property type="match status" value="1"/>
</dbReference>
<keyword evidence="1 3" id="KW-0807">Transducer</keyword>
<name>A0A1M6TLH3_SELRU</name>
<dbReference type="GO" id="GO:0007165">
    <property type="term" value="P:signal transduction"/>
    <property type="evidence" value="ECO:0007669"/>
    <property type="project" value="UniProtKB-KW"/>
</dbReference>
<dbReference type="EMBL" id="FRBC01000008">
    <property type="protein sequence ID" value="SHK57817.1"/>
    <property type="molecule type" value="Genomic_DNA"/>
</dbReference>
<dbReference type="GO" id="GO:0006935">
    <property type="term" value="P:chemotaxis"/>
    <property type="evidence" value="ECO:0007669"/>
    <property type="project" value="InterPro"/>
</dbReference>
<feature type="domain" description="HAMP" evidence="6">
    <location>
        <begin position="210"/>
        <end position="263"/>
    </location>
</feature>
<dbReference type="SMART" id="SM00283">
    <property type="entry name" value="MA"/>
    <property type="match status" value="1"/>
</dbReference>
<evidence type="ECO:0000256" key="2">
    <source>
        <dbReference type="ARBA" id="ARBA00029447"/>
    </source>
</evidence>
<comment type="similarity">
    <text evidence="2">Belongs to the methyl-accepting chemotaxis (MCP) protein family.</text>
</comment>
<dbReference type="InterPro" id="IPR024478">
    <property type="entry name" value="HlyB_4HB_MCP"/>
</dbReference>
<protein>
    <submittedName>
        <fullName evidence="7">Methyl-accepting chemotaxis sensory transducer</fullName>
    </submittedName>
</protein>
<proteinExistence type="inferred from homology"/>
<sequence length="568" mass="61833">MNWLNNLRVSAKIACMIALAVLALVAVGWNSVSYLNGIQKDMDRMYAQKMQSVRLLGDCSITVRAIQSRILENVMLTDVAQMQKNKKDIEKYLKRYEDTWSEYRALGENVEGVDVVEKHWLDFKDSVDKMMELSLQGKQQEARALYGTKAIKDIIAWDTSMSPLRKAVYAEAEEINKQNEQDVSTAKWSMGIITLVAVVLMTLFGGLLTQVIRKPLKAMVAACQRLQAGDFRQLDMPEHREDEFGEMARVVEDVRVALNDLMAKSNESAEHIASASEQLTASFQQSAQASQQVAESVTEASGAVSQQQQGIAESSTAVGKVADSVKMLQTEAERVANHANAASEQAIAGTKAIALSVKQIRGVESTVGESASIVGKLGERSQEIGQIVETISGIAEQTNLLALNAAIEAARAGEQGRGFSVVADEVRKLAEQSSEAAEQISLLIVDIQSDTNSAVESMRAGSTAVSEGAHSVEELRNTFEKIREFVDEVSTQVENMAAAIRGVAADADVINHHIEDIDRQGTRVSDEMQNVSAVSEEQSASAAEIANASDSLAKLAQDLQDTLRNFKF</sequence>
<dbReference type="InterPro" id="IPR004089">
    <property type="entry name" value="MCPsignal_dom"/>
</dbReference>
<organism evidence="7 8">
    <name type="scientific">Selenomonas ruminantium</name>
    <dbReference type="NCBI Taxonomy" id="971"/>
    <lineage>
        <taxon>Bacteria</taxon>
        <taxon>Bacillati</taxon>
        <taxon>Bacillota</taxon>
        <taxon>Negativicutes</taxon>
        <taxon>Selenomonadales</taxon>
        <taxon>Selenomonadaceae</taxon>
        <taxon>Selenomonas</taxon>
    </lineage>
</organism>
<accession>A0A1M6TLH3</accession>
<dbReference type="SUPFAM" id="SSF58104">
    <property type="entry name" value="Methyl-accepting chemotaxis protein (MCP) signaling domain"/>
    <property type="match status" value="1"/>
</dbReference>
<dbReference type="PANTHER" id="PTHR32089">
    <property type="entry name" value="METHYL-ACCEPTING CHEMOTAXIS PROTEIN MCPB"/>
    <property type="match status" value="1"/>
</dbReference>
<dbReference type="Pfam" id="PF12729">
    <property type="entry name" value="4HB_MCP_1"/>
    <property type="match status" value="1"/>
</dbReference>
<evidence type="ECO:0000259" key="5">
    <source>
        <dbReference type="PROSITE" id="PS50111"/>
    </source>
</evidence>
<reference evidence="7 8" key="1">
    <citation type="submission" date="2016-11" db="EMBL/GenBank/DDBJ databases">
        <authorList>
            <person name="Jaros S."/>
            <person name="Januszkiewicz K."/>
            <person name="Wedrychowicz H."/>
        </authorList>
    </citation>
    <scope>NUCLEOTIDE SEQUENCE [LARGE SCALE GENOMIC DNA]</scope>
    <source>
        <strain evidence="7 8">HD4</strain>
    </source>
</reference>
<dbReference type="CDD" id="cd11386">
    <property type="entry name" value="MCP_signal"/>
    <property type="match status" value="1"/>
</dbReference>
<evidence type="ECO:0000256" key="3">
    <source>
        <dbReference type="PROSITE-ProRule" id="PRU00284"/>
    </source>
</evidence>
<keyword evidence="4" id="KW-1133">Transmembrane helix</keyword>
<gene>
    <name evidence="7" type="ORF">SAMN05216582_10847</name>
</gene>
<dbReference type="InterPro" id="IPR003660">
    <property type="entry name" value="HAMP_dom"/>
</dbReference>
<evidence type="ECO:0000313" key="8">
    <source>
        <dbReference type="Proteomes" id="UP000184263"/>
    </source>
</evidence>
<evidence type="ECO:0000256" key="1">
    <source>
        <dbReference type="ARBA" id="ARBA00023224"/>
    </source>
</evidence>
<evidence type="ECO:0000259" key="6">
    <source>
        <dbReference type="PROSITE" id="PS50885"/>
    </source>
</evidence>
<dbReference type="PROSITE" id="PS50885">
    <property type="entry name" value="HAMP"/>
    <property type="match status" value="1"/>
</dbReference>
<dbReference type="InterPro" id="IPR004090">
    <property type="entry name" value="Chemotax_Me-accpt_rcpt"/>
</dbReference>
<keyword evidence="4" id="KW-0472">Membrane</keyword>
<dbReference type="PROSITE" id="PS50111">
    <property type="entry name" value="CHEMOTAXIS_TRANSDUC_2"/>
    <property type="match status" value="1"/>
</dbReference>
<dbReference type="PANTHER" id="PTHR32089:SF112">
    <property type="entry name" value="LYSOZYME-LIKE PROTEIN-RELATED"/>
    <property type="match status" value="1"/>
</dbReference>
<dbReference type="AlphaFoldDB" id="A0A1M6TLH3"/>
<evidence type="ECO:0000313" key="7">
    <source>
        <dbReference type="EMBL" id="SHK57817.1"/>
    </source>
</evidence>
<dbReference type="Pfam" id="PF00015">
    <property type="entry name" value="MCPsignal"/>
    <property type="match status" value="1"/>
</dbReference>